<protein>
    <submittedName>
        <fullName evidence="2">Uncharacterized protein</fullName>
    </submittedName>
</protein>
<gene>
    <name evidence="2" type="ORF">BDV29DRAFT_169490</name>
</gene>
<sequence length="94" mass="10556">MSSAGEEGAIETHRPVVLPGIPIRGGFNANAREALQGDSDVDRDTRIVEEGWRPKIDRRQSWNGEDRKHELQAWLLGAEKGKETGFTEISHDFE</sequence>
<dbReference type="OrthoDB" id="5425892at2759"/>
<evidence type="ECO:0000313" key="3">
    <source>
        <dbReference type="Proteomes" id="UP000326565"/>
    </source>
</evidence>
<accession>A0A5N5XBS5</accession>
<feature type="region of interest" description="Disordered" evidence="1">
    <location>
        <begin position="1"/>
        <end position="22"/>
    </location>
</feature>
<dbReference type="Proteomes" id="UP000326565">
    <property type="component" value="Unassembled WGS sequence"/>
</dbReference>
<reference evidence="2 3" key="1">
    <citation type="submission" date="2019-04" db="EMBL/GenBank/DDBJ databases">
        <title>Friends and foes A comparative genomics study of 23 Aspergillus species from section Flavi.</title>
        <authorList>
            <consortium name="DOE Joint Genome Institute"/>
            <person name="Kjaerbolling I."/>
            <person name="Vesth T."/>
            <person name="Frisvad J.C."/>
            <person name="Nybo J.L."/>
            <person name="Theobald S."/>
            <person name="Kildgaard S."/>
            <person name="Isbrandt T."/>
            <person name="Kuo A."/>
            <person name="Sato A."/>
            <person name="Lyhne E.K."/>
            <person name="Kogle M.E."/>
            <person name="Wiebenga A."/>
            <person name="Kun R.S."/>
            <person name="Lubbers R.J."/>
            <person name="Makela M.R."/>
            <person name="Barry K."/>
            <person name="Chovatia M."/>
            <person name="Clum A."/>
            <person name="Daum C."/>
            <person name="Haridas S."/>
            <person name="He G."/>
            <person name="LaButti K."/>
            <person name="Lipzen A."/>
            <person name="Mondo S."/>
            <person name="Riley R."/>
            <person name="Salamov A."/>
            <person name="Simmons B.A."/>
            <person name="Magnuson J.K."/>
            <person name="Henrissat B."/>
            <person name="Mortensen U.H."/>
            <person name="Larsen T.O."/>
            <person name="Devries R.P."/>
            <person name="Grigoriev I.V."/>
            <person name="Machida M."/>
            <person name="Baker S.E."/>
            <person name="Andersen M.R."/>
        </authorList>
    </citation>
    <scope>NUCLEOTIDE SEQUENCE [LARGE SCALE GENOMIC DNA]</scope>
    <source>
        <strain evidence="2 3">CBS 151.66</strain>
    </source>
</reference>
<organism evidence="2 3">
    <name type="scientific">Aspergillus leporis</name>
    <dbReference type="NCBI Taxonomy" id="41062"/>
    <lineage>
        <taxon>Eukaryota</taxon>
        <taxon>Fungi</taxon>
        <taxon>Dikarya</taxon>
        <taxon>Ascomycota</taxon>
        <taxon>Pezizomycotina</taxon>
        <taxon>Eurotiomycetes</taxon>
        <taxon>Eurotiomycetidae</taxon>
        <taxon>Eurotiales</taxon>
        <taxon>Aspergillaceae</taxon>
        <taxon>Aspergillus</taxon>
        <taxon>Aspergillus subgen. Circumdati</taxon>
    </lineage>
</organism>
<proteinExistence type="predicted"/>
<dbReference type="EMBL" id="ML732176">
    <property type="protein sequence ID" value="KAB8076802.1"/>
    <property type="molecule type" value="Genomic_DNA"/>
</dbReference>
<evidence type="ECO:0000256" key="1">
    <source>
        <dbReference type="SAM" id="MobiDB-lite"/>
    </source>
</evidence>
<keyword evidence="3" id="KW-1185">Reference proteome</keyword>
<name>A0A5N5XBS5_9EURO</name>
<evidence type="ECO:0000313" key="2">
    <source>
        <dbReference type="EMBL" id="KAB8076802.1"/>
    </source>
</evidence>
<dbReference type="AlphaFoldDB" id="A0A5N5XBS5"/>